<feature type="region of interest" description="Disordered" evidence="2">
    <location>
        <begin position="1"/>
        <end position="29"/>
    </location>
</feature>
<dbReference type="AlphaFoldDB" id="A0A543NG66"/>
<keyword evidence="1" id="KW-0560">Oxidoreductase</keyword>
<evidence type="ECO:0000256" key="2">
    <source>
        <dbReference type="SAM" id="MobiDB-lite"/>
    </source>
</evidence>
<dbReference type="SUPFAM" id="SSF50475">
    <property type="entry name" value="FMN-binding split barrel"/>
    <property type="match status" value="1"/>
</dbReference>
<protein>
    <submittedName>
        <fullName evidence="4">Flavin reductase (DIM6/NTAB) family NADH-FMN oxidoreductase RutF</fullName>
    </submittedName>
</protein>
<dbReference type="Proteomes" id="UP000317422">
    <property type="component" value="Unassembled WGS sequence"/>
</dbReference>
<accession>A0A543NG66</accession>
<dbReference type="SMART" id="SM00903">
    <property type="entry name" value="Flavin_Reduct"/>
    <property type="match status" value="1"/>
</dbReference>
<dbReference type="PANTHER" id="PTHR30466:SF1">
    <property type="entry name" value="FMN REDUCTASE (NADH) RUTF"/>
    <property type="match status" value="1"/>
</dbReference>
<evidence type="ECO:0000313" key="4">
    <source>
        <dbReference type="EMBL" id="TQN30836.1"/>
    </source>
</evidence>
<comment type="caution">
    <text evidence="4">The sequence shown here is derived from an EMBL/GenBank/DDBJ whole genome shotgun (WGS) entry which is preliminary data.</text>
</comment>
<gene>
    <name evidence="4" type="ORF">FHX37_0724</name>
</gene>
<dbReference type="EMBL" id="VFQC01000001">
    <property type="protein sequence ID" value="TQN30836.1"/>
    <property type="molecule type" value="Genomic_DNA"/>
</dbReference>
<organism evidence="4 5">
    <name type="scientific">Haloactinospora alba</name>
    <dbReference type="NCBI Taxonomy" id="405555"/>
    <lineage>
        <taxon>Bacteria</taxon>
        <taxon>Bacillati</taxon>
        <taxon>Actinomycetota</taxon>
        <taxon>Actinomycetes</taxon>
        <taxon>Streptosporangiales</taxon>
        <taxon>Nocardiopsidaceae</taxon>
        <taxon>Haloactinospora</taxon>
    </lineage>
</organism>
<dbReference type="InterPro" id="IPR012349">
    <property type="entry name" value="Split_barrel_FMN-bd"/>
</dbReference>
<feature type="region of interest" description="Disordered" evidence="2">
    <location>
        <begin position="41"/>
        <end position="71"/>
    </location>
</feature>
<dbReference type="GO" id="GO:0006208">
    <property type="term" value="P:pyrimidine nucleobase catabolic process"/>
    <property type="evidence" value="ECO:0007669"/>
    <property type="project" value="TreeGrafter"/>
</dbReference>
<dbReference type="GO" id="GO:0010181">
    <property type="term" value="F:FMN binding"/>
    <property type="evidence" value="ECO:0007669"/>
    <property type="project" value="InterPro"/>
</dbReference>
<dbReference type="Pfam" id="PF01613">
    <property type="entry name" value="Flavin_Reduct"/>
    <property type="match status" value="1"/>
</dbReference>
<dbReference type="InterPro" id="IPR002563">
    <property type="entry name" value="Flavin_Rdtase-like_dom"/>
</dbReference>
<dbReference type="GO" id="GO:0042602">
    <property type="term" value="F:riboflavin reductase (NADPH) activity"/>
    <property type="evidence" value="ECO:0007669"/>
    <property type="project" value="TreeGrafter"/>
</dbReference>
<feature type="compositionally biased region" description="Basic and acidic residues" evidence="2">
    <location>
        <begin position="47"/>
        <end position="57"/>
    </location>
</feature>
<reference evidence="4 5" key="1">
    <citation type="submission" date="2019-06" db="EMBL/GenBank/DDBJ databases">
        <title>Sequencing the genomes of 1000 actinobacteria strains.</title>
        <authorList>
            <person name="Klenk H.-P."/>
        </authorList>
    </citation>
    <scope>NUCLEOTIDE SEQUENCE [LARGE SCALE GENOMIC DNA]</scope>
    <source>
        <strain evidence="4 5">DSM 45015</strain>
    </source>
</reference>
<evidence type="ECO:0000259" key="3">
    <source>
        <dbReference type="SMART" id="SM00903"/>
    </source>
</evidence>
<proteinExistence type="predicted"/>
<feature type="compositionally biased region" description="Polar residues" evidence="2">
    <location>
        <begin position="1"/>
        <end position="10"/>
    </location>
</feature>
<feature type="domain" description="Flavin reductase like" evidence="3">
    <location>
        <begin position="81"/>
        <end position="233"/>
    </location>
</feature>
<name>A0A543NG66_9ACTN</name>
<dbReference type="PANTHER" id="PTHR30466">
    <property type="entry name" value="FLAVIN REDUCTASE"/>
    <property type="match status" value="1"/>
</dbReference>
<keyword evidence="5" id="KW-1185">Reference proteome</keyword>
<dbReference type="InterPro" id="IPR050268">
    <property type="entry name" value="NADH-dep_flavin_reductase"/>
</dbReference>
<sequence length="235" mass="24722">MVASGVSSATGRCWGDAQQDKHPKTGPGALVCRRVPVAVHGRTVGHGPDHPARKERGASPPAGGVPRADQSMNPAEFTETMAQLATGVSVVTVQDDRDDIGSTVSAFTSISAEPPIVMVSVIQSSYLCDVIDFQERFAVNVLDARHRAIAGRFAAEGRPSARLLLANEPHSRGEHSGALVLDTAIAALECTVTRRIEAGDHVVYLASVENLPHVGGLTVDASPLIRYGGKYRSLG</sequence>
<evidence type="ECO:0000313" key="5">
    <source>
        <dbReference type="Proteomes" id="UP000317422"/>
    </source>
</evidence>
<evidence type="ECO:0000256" key="1">
    <source>
        <dbReference type="ARBA" id="ARBA00023002"/>
    </source>
</evidence>
<dbReference type="Gene3D" id="2.30.110.10">
    <property type="entry name" value="Electron Transport, Fmn-binding Protein, Chain A"/>
    <property type="match status" value="1"/>
</dbReference>